<dbReference type="CDD" id="cd00067">
    <property type="entry name" value="GAL4"/>
    <property type="match status" value="1"/>
</dbReference>
<evidence type="ECO:0000256" key="2">
    <source>
        <dbReference type="ARBA" id="ARBA00022723"/>
    </source>
</evidence>
<dbReference type="Gene3D" id="4.10.240.10">
    <property type="entry name" value="Zn(2)-C6 fungal-type DNA-binding domain"/>
    <property type="match status" value="1"/>
</dbReference>
<feature type="domain" description="Zn(2)-C6 fungal-type" evidence="7">
    <location>
        <begin position="25"/>
        <end position="54"/>
    </location>
</feature>
<organism evidence="8 9">
    <name type="scientific">Dimargaris verticillata</name>
    <dbReference type="NCBI Taxonomy" id="2761393"/>
    <lineage>
        <taxon>Eukaryota</taxon>
        <taxon>Fungi</taxon>
        <taxon>Fungi incertae sedis</taxon>
        <taxon>Zoopagomycota</taxon>
        <taxon>Kickxellomycotina</taxon>
        <taxon>Dimargaritomycetes</taxon>
        <taxon>Dimargaritales</taxon>
        <taxon>Dimargaritaceae</taxon>
        <taxon>Dimargaris</taxon>
    </lineage>
</organism>
<evidence type="ECO:0000256" key="6">
    <source>
        <dbReference type="SAM" id="Phobius"/>
    </source>
</evidence>
<evidence type="ECO:0000313" key="9">
    <source>
        <dbReference type="Proteomes" id="UP001151582"/>
    </source>
</evidence>
<dbReference type="CDD" id="cd12148">
    <property type="entry name" value="fungal_TF_MHR"/>
    <property type="match status" value="1"/>
</dbReference>
<dbReference type="PROSITE" id="PS50048">
    <property type="entry name" value="ZN2_CY6_FUNGAL_2"/>
    <property type="match status" value="1"/>
</dbReference>
<dbReference type="InterPro" id="IPR050815">
    <property type="entry name" value="TF_fung"/>
</dbReference>
<keyword evidence="2" id="KW-0479">Metal-binding</keyword>
<keyword evidence="6" id="KW-1133">Transmembrane helix</keyword>
<evidence type="ECO:0000256" key="5">
    <source>
        <dbReference type="ARBA" id="ARBA00023242"/>
    </source>
</evidence>
<gene>
    <name evidence="8" type="ORF">H4R34_005089</name>
</gene>
<dbReference type="SUPFAM" id="SSF57701">
    <property type="entry name" value="Zn2/Cys6 DNA-binding domain"/>
    <property type="match status" value="1"/>
</dbReference>
<reference evidence="8" key="1">
    <citation type="submission" date="2022-07" db="EMBL/GenBank/DDBJ databases">
        <title>Phylogenomic reconstructions and comparative analyses of Kickxellomycotina fungi.</title>
        <authorList>
            <person name="Reynolds N.K."/>
            <person name="Stajich J.E."/>
            <person name="Barry K."/>
            <person name="Grigoriev I.V."/>
            <person name="Crous P."/>
            <person name="Smith M.E."/>
        </authorList>
    </citation>
    <scope>NUCLEOTIDE SEQUENCE</scope>
    <source>
        <strain evidence="8">RSA 567</strain>
    </source>
</reference>
<dbReference type="Proteomes" id="UP001151582">
    <property type="component" value="Unassembled WGS sequence"/>
</dbReference>
<dbReference type="PANTHER" id="PTHR47338">
    <property type="entry name" value="ZN(II)2CYS6 TRANSCRIPTION FACTOR (EUROFUNG)-RELATED"/>
    <property type="match status" value="1"/>
</dbReference>
<comment type="subcellular location">
    <subcellularLocation>
        <location evidence="1">Nucleus</location>
    </subcellularLocation>
</comment>
<keyword evidence="6" id="KW-0472">Membrane</keyword>
<dbReference type="InterPro" id="IPR001138">
    <property type="entry name" value="Zn2Cys6_DnaBD"/>
</dbReference>
<keyword evidence="5" id="KW-0539">Nucleus</keyword>
<keyword evidence="6" id="KW-0812">Transmembrane</keyword>
<dbReference type="GO" id="GO:0000981">
    <property type="term" value="F:DNA-binding transcription factor activity, RNA polymerase II-specific"/>
    <property type="evidence" value="ECO:0007669"/>
    <property type="project" value="InterPro"/>
</dbReference>
<feature type="transmembrane region" description="Helical" evidence="6">
    <location>
        <begin position="529"/>
        <end position="549"/>
    </location>
</feature>
<dbReference type="GO" id="GO:0005634">
    <property type="term" value="C:nucleus"/>
    <property type="evidence" value="ECO:0007669"/>
    <property type="project" value="UniProtKB-SubCell"/>
</dbReference>
<evidence type="ECO:0000259" key="7">
    <source>
        <dbReference type="PROSITE" id="PS50048"/>
    </source>
</evidence>
<keyword evidence="9" id="KW-1185">Reference proteome</keyword>
<dbReference type="Pfam" id="PF00172">
    <property type="entry name" value="Zn_clus"/>
    <property type="match status" value="1"/>
</dbReference>
<evidence type="ECO:0000256" key="3">
    <source>
        <dbReference type="ARBA" id="ARBA00023015"/>
    </source>
</evidence>
<evidence type="ECO:0000256" key="4">
    <source>
        <dbReference type="ARBA" id="ARBA00023163"/>
    </source>
</evidence>
<accession>A0A9W8AXN7</accession>
<evidence type="ECO:0000313" key="8">
    <source>
        <dbReference type="EMBL" id="KAJ1973405.1"/>
    </source>
</evidence>
<comment type="caution">
    <text evidence="8">The sequence shown here is derived from an EMBL/GenBank/DDBJ whole genome shotgun (WGS) entry which is preliminary data.</text>
</comment>
<proteinExistence type="predicted"/>
<name>A0A9W8AXN7_9FUNG</name>
<keyword evidence="4" id="KW-0804">Transcription</keyword>
<protein>
    <recommendedName>
        <fullName evidence="7">Zn(2)-C6 fungal-type domain-containing protein</fullName>
    </recommendedName>
</protein>
<dbReference type="GO" id="GO:0008270">
    <property type="term" value="F:zinc ion binding"/>
    <property type="evidence" value="ECO:0007669"/>
    <property type="project" value="InterPro"/>
</dbReference>
<sequence length="634" mass="71775">MLTQPDLTPRAVVPAKPKSLHRRRACERCLKSKIKCDGSEPCARCHRLKRACHFGYINRQPPKKSTGCAYESTLSVDTLEPSSDEPQPVERHTLYNQAVDRLRELTERLESVMLNIFAAPGSPKWDCSPPLFPLSPSSLASAASSPPNLTSSPIQGAAIPQLLKEMESYYHPPQELDSLEQILYHPQVISGLLTTYVNFQARIYRAEYGQRLFQKVFEGMISPFVLNCILAVSAPSHDVPLNTPLTSRELGAHYLKRGEEQVLNYVENISLDTFHGITYLSAASYVLNDDDKHVQYSTLLSRTVAKLGLDKIDAPTATTAGSADPLMDECRRRAIWTHIHCEAFVSLLLGTAPLLCGDQIQVDPVDDRLYQQVLTVDPQLDRYPVLTTSLGEMLYGYPISISMVKIMFKISKLRATATCPLDEVIDQYRNLNYQLDRWYDELNQVCLRPDETLTDDELFSNPVHYTACMNMYSSHFMNVVQLNTQHVFAGPDMTRPEDDPECLERGITAANAFVEKCFPFYRRLPSKYFGYWGTITTFTIALKFVFLLGQATPADRLRYQALIQEFVTLLEQRSPVKIIVQRYCKVIGQLSEPYFKLERSPSLLEQSGPISLADDLDEEEVYDVVKSLDDGYVY</sequence>
<dbReference type="PANTHER" id="PTHR47338:SF5">
    <property type="entry name" value="ZN(II)2CYS6 TRANSCRIPTION FACTOR (EUROFUNG)"/>
    <property type="match status" value="1"/>
</dbReference>
<keyword evidence="3" id="KW-0805">Transcription regulation</keyword>
<dbReference type="EMBL" id="JANBQB010000831">
    <property type="protein sequence ID" value="KAJ1973405.1"/>
    <property type="molecule type" value="Genomic_DNA"/>
</dbReference>
<dbReference type="InterPro" id="IPR036864">
    <property type="entry name" value="Zn2-C6_fun-type_DNA-bd_sf"/>
</dbReference>
<evidence type="ECO:0000256" key="1">
    <source>
        <dbReference type="ARBA" id="ARBA00004123"/>
    </source>
</evidence>
<dbReference type="AlphaFoldDB" id="A0A9W8AXN7"/>
<dbReference type="OrthoDB" id="3362851at2759"/>
<dbReference type="SMART" id="SM00066">
    <property type="entry name" value="GAL4"/>
    <property type="match status" value="1"/>
</dbReference>